<feature type="domain" description="SH3b" evidence="1">
    <location>
        <begin position="30"/>
        <end position="85"/>
    </location>
</feature>
<dbReference type="HOGENOM" id="CLU_168215_0_0_5"/>
<accession>Q0FH48</accession>
<proteinExistence type="predicted"/>
<dbReference type="AlphaFoldDB" id="Q0FH48"/>
<protein>
    <recommendedName>
        <fullName evidence="1">SH3b domain-containing protein</fullName>
    </recommendedName>
</protein>
<dbReference type="Gene3D" id="2.30.30.40">
    <property type="entry name" value="SH3 Domains"/>
    <property type="match status" value="1"/>
</dbReference>
<evidence type="ECO:0000313" key="3">
    <source>
        <dbReference type="Proteomes" id="UP000006230"/>
    </source>
</evidence>
<comment type="caution">
    <text evidence="2">The sequence shown here is derived from an EMBL/GenBank/DDBJ whole genome shotgun (WGS) entry which is preliminary data.</text>
</comment>
<dbReference type="eggNOG" id="COG4991">
    <property type="taxonomic scope" value="Bacteria"/>
</dbReference>
<name>Q0FH48_SALBH</name>
<evidence type="ECO:0000259" key="1">
    <source>
        <dbReference type="Pfam" id="PF08239"/>
    </source>
</evidence>
<keyword evidence="3" id="KW-1185">Reference proteome</keyword>
<sequence length="88" mass="9552">MTAALLITQPAGAGLRDRFEVFGVPDGDMLKMRGGPGTGFDVILGLPNGTVVRIYDCTQTGSTRWCEISLDKARGLRGYASWAYLREL</sequence>
<dbReference type="InterPro" id="IPR003646">
    <property type="entry name" value="SH3-like_bac-type"/>
</dbReference>
<gene>
    <name evidence="2" type="ORF">R2601_20371</name>
</gene>
<dbReference type="Pfam" id="PF08239">
    <property type="entry name" value="SH3_3"/>
    <property type="match status" value="1"/>
</dbReference>
<dbReference type="Proteomes" id="UP000006230">
    <property type="component" value="Unassembled WGS sequence"/>
</dbReference>
<dbReference type="EMBL" id="AATQ01000082">
    <property type="protein sequence ID" value="EAU43525.1"/>
    <property type="molecule type" value="Genomic_DNA"/>
</dbReference>
<dbReference type="STRING" id="314265.R2601_20371"/>
<evidence type="ECO:0000313" key="2">
    <source>
        <dbReference type="EMBL" id="EAU43525.1"/>
    </source>
</evidence>
<reference evidence="2 3" key="1">
    <citation type="journal article" date="2010" name="J. Bacteriol.">
        <title>Genome sequences of Pelagibaca bermudensis HTCC2601T and Maritimibacter alkaliphilus HTCC2654T, the type strains of two marine Roseobacter genera.</title>
        <authorList>
            <person name="Thrash J.C."/>
            <person name="Cho J.C."/>
            <person name="Ferriera S."/>
            <person name="Johnson J."/>
            <person name="Vergin K.L."/>
            <person name="Giovannoni S.J."/>
        </authorList>
    </citation>
    <scope>NUCLEOTIDE SEQUENCE [LARGE SCALE GENOMIC DNA]</scope>
    <source>
        <strain evidence="3">DSM 26914 / JCM 13377 / KCTC 12554 / HTCC2601</strain>
    </source>
</reference>
<organism evidence="2 3">
    <name type="scientific">Salipiger bermudensis (strain DSM 26914 / JCM 13377 / KCTC 12554 / HTCC2601)</name>
    <name type="common">Pelagibaca bermudensis</name>
    <dbReference type="NCBI Taxonomy" id="314265"/>
    <lineage>
        <taxon>Bacteria</taxon>
        <taxon>Pseudomonadati</taxon>
        <taxon>Pseudomonadota</taxon>
        <taxon>Alphaproteobacteria</taxon>
        <taxon>Rhodobacterales</taxon>
        <taxon>Roseobacteraceae</taxon>
        <taxon>Salipiger</taxon>
    </lineage>
</organism>